<accession>A0A848REL3</accession>
<feature type="transmembrane region" description="Helical" evidence="1">
    <location>
        <begin position="36"/>
        <end position="57"/>
    </location>
</feature>
<dbReference type="Proteomes" id="UP000568273">
    <property type="component" value="Unassembled WGS sequence"/>
</dbReference>
<evidence type="ECO:0000256" key="1">
    <source>
        <dbReference type="SAM" id="Phobius"/>
    </source>
</evidence>
<protein>
    <submittedName>
        <fullName evidence="2">Uncharacterized protein</fullName>
    </submittedName>
</protein>
<gene>
    <name evidence="2" type="ORF">HKO22_01700</name>
</gene>
<evidence type="ECO:0000313" key="3">
    <source>
        <dbReference type="Proteomes" id="UP000568273"/>
    </source>
</evidence>
<reference evidence="2" key="1">
    <citation type="submission" date="2020-04" db="EMBL/GenBank/DDBJ databases">
        <title>Peptoniphilus sp. nov. isolated from swine feces.</title>
        <authorList>
            <person name="Ryu S.W."/>
        </authorList>
    </citation>
    <scope>NUCLEOTIDE SEQUENCE [LARGE SCALE GENOMIC DNA]</scope>
    <source>
        <strain evidence="2">AGMB00490</strain>
    </source>
</reference>
<name>A0A848REL3_9FIRM</name>
<evidence type="ECO:0000313" key="2">
    <source>
        <dbReference type="EMBL" id="NMW84455.1"/>
    </source>
</evidence>
<feature type="transmembrane region" description="Helical" evidence="1">
    <location>
        <begin position="6"/>
        <end position="24"/>
    </location>
</feature>
<dbReference type="AlphaFoldDB" id="A0A848REL3"/>
<organism evidence="2 3">
    <name type="scientific">Peptoniphilus faecalis</name>
    <dbReference type="NCBI Taxonomy" id="2731255"/>
    <lineage>
        <taxon>Bacteria</taxon>
        <taxon>Bacillati</taxon>
        <taxon>Bacillota</taxon>
        <taxon>Tissierellia</taxon>
        <taxon>Tissierellales</taxon>
        <taxon>Peptoniphilaceae</taxon>
        <taxon>Peptoniphilus</taxon>
    </lineage>
</organism>
<keyword evidence="1" id="KW-1133">Transmembrane helix</keyword>
<keyword evidence="1" id="KW-0472">Membrane</keyword>
<proteinExistence type="predicted"/>
<keyword evidence="1" id="KW-0812">Transmembrane</keyword>
<comment type="caution">
    <text evidence="2">The sequence shown here is derived from an EMBL/GenBank/DDBJ whole genome shotgun (WGS) entry which is preliminary data.</text>
</comment>
<keyword evidence="3" id="KW-1185">Reference proteome</keyword>
<sequence length="58" mass="6656">MDILKMLGFVFVALGLALELPKILRDYREDRNLENFLELFGRIFMILAAIILAIGVFV</sequence>
<dbReference type="EMBL" id="JABDSR010000002">
    <property type="protein sequence ID" value="NMW84455.1"/>
    <property type="molecule type" value="Genomic_DNA"/>
</dbReference>
<dbReference type="RefSeq" id="WP_169968112.1">
    <property type="nucleotide sequence ID" value="NZ_JABDSR010000002.1"/>
</dbReference>